<reference evidence="2" key="1">
    <citation type="submission" date="2020-07" db="EMBL/GenBank/DDBJ databases">
        <title>Ethylene signaling mediates host invasion by parasitic plants.</title>
        <authorList>
            <person name="Yoshida S."/>
        </authorList>
    </citation>
    <scope>NUCLEOTIDE SEQUENCE</scope>
    <source>
        <strain evidence="2">Okayama</strain>
    </source>
</reference>
<name>A0A830BUB3_9LAMI</name>
<organism evidence="2 3">
    <name type="scientific">Phtheirospermum japonicum</name>
    <dbReference type="NCBI Taxonomy" id="374723"/>
    <lineage>
        <taxon>Eukaryota</taxon>
        <taxon>Viridiplantae</taxon>
        <taxon>Streptophyta</taxon>
        <taxon>Embryophyta</taxon>
        <taxon>Tracheophyta</taxon>
        <taxon>Spermatophyta</taxon>
        <taxon>Magnoliopsida</taxon>
        <taxon>eudicotyledons</taxon>
        <taxon>Gunneridae</taxon>
        <taxon>Pentapetalae</taxon>
        <taxon>asterids</taxon>
        <taxon>lamiids</taxon>
        <taxon>Lamiales</taxon>
        <taxon>Orobanchaceae</taxon>
        <taxon>Orobanchaceae incertae sedis</taxon>
        <taxon>Phtheirospermum</taxon>
    </lineage>
</organism>
<feature type="compositionally biased region" description="Polar residues" evidence="1">
    <location>
        <begin position="75"/>
        <end position="87"/>
    </location>
</feature>
<protein>
    <submittedName>
        <fullName evidence="2">Dcc family protein at1g52590 chloroplastic</fullName>
    </submittedName>
</protein>
<evidence type="ECO:0000313" key="2">
    <source>
        <dbReference type="EMBL" id="GFP89709.1"/>
    </source>
</evidence>
<dbReference type="EMBL" id="BMAC01000199">
    <property type="protein sequence ID" value="GFP89709.1"/>
    <property type="molecule type" value="Genomic_DNA"/>
</dbReference>
<gene>
    <name evidence="2" type="ORF">PHJA_001114700</name>
</gene>
<sequence length="123" mass="13728">MIDRGILDLKLYKVKQARSCCRDPEERLMIFQVSCSLKKTESLPIQKGKKRRSGKSANPEGFCTSASSADCCLRRSTSPPASTSLRRSTLDRYSSPGRPTCPQTLCCVDPKRVGRCNDRRNSP</sequence>
<proteinExistence type="predicted"/>
<keyword evidence="3" id="KW-1185">Reference proteome</keyword>
<evidence type="ECO:0000256" key="1">
    <source>
        <dbReference type="SAM" id="MobiDB-lite"/>
    </source>
</evidence>
<comment type="caution">
    <text evidence="2">The sequence shown here is derived from an EMBL/GenBank/DDBJ whole genome shotgun (WGS) entry which is preliminary data.</text>
</comment>
<accession>A0A830BUB3</accession>
<dbReference type="AlphaFoldDB" id="A0A830BUB3"/>
<dbReference type="Proteomes" id="UP000653305">
    <property type="component" value="Unassembled WGS sequence"/>
</dbReference>
<evidence type="ECO:0000313" key="3">
    <source>
        <dbReference type="Proteomes" id="UP000653305"/>
    </source>
</evidence>
<feature type="region of interest" description="Disordered" evidence="1">
    <location>
        <begin position="42"/>
        <end position="101"/>
    </location>
</feature>